<sequence>MYHRMYLRRCSMSSISEESETGDDDLLDEEFVICDDNTNEQTTHSSTNLSVENCLGDLHSFKKEIREAYVELSTLERQAQNTTSTSPAMFTMEKEDDLDILLEQLHTLEQRLDQPKMFRHESNYRCKKSISPTIVAQFDELDQALATLTSTLNNVEIELGDSGNSSSSSAASDSTTIHHRQRQDGSDDKVRDIEGDEHFSDSGLSQSTDSISLPYKQRSQLRTSSQISNLSSILSCDTLKHSSGDSKIRMALEKMHEANIRKMFVKIHNDDQSTKNILIDETMSIHDIIILLLHKYRLQPAYDHALIEDLPDLHIYRTFEDHQNLINDAIVYWPRDTNNRICFRQHENKYSMFMNAKSFFSIKEQNTDHLLTDYVTSNTIVLPDDITSVLYIKEKSRKIWKKHSCILRQSGIYQLPKSSSSKRDLICLLKFDSNMQLYYANDWMEALRSPTEHGFALKYAHIQKKSNKYIHYLSTNTYEECQRWMNGIRIIQHGIQLYKNYQRMKKVIEDGPEKLAKVLPHQHYFNFIQSNTSSIMSESFSAISLPINHIVSDASKSFSESTNLSLFDNIKSLDRLKPLKTSFIRSSSFHDSLRRAHRSDQKLLRTYSISPPNTSPVKLMESNLKRSKSSKEIVLKPFQTPRSKTPTKKEHNEVNRSSSTSSIIPFINQCIQTERTPRRSKSPIPKRPPPPLPKKLSSPRNIMTTVDNHMYESYQENCTTPTNSRQTFSYRKPNGCDEQRLMSQTRLPPMKVTEL</sequence>
<reference evidence="5" key="1">
    <citation type="submission" date="2021-02" db="EMBL/GenBank/DDBJ databases">
        <authorList>
            <person name="Nowell W R."/>
        </authorList>
    </citation>
    <scope>NUCLEOTIDE SEQUENCE</scope>
</reference>
<evidence type="ECO:0000313" key="6">
    <source>
        <dbReference type="Proteomes" id="UP000663828"/>
    </source>
</evidence>
<evidence type="ECO:0000256" key="2">
    <source>
        <dbReference type="SAM" id="MobiDB-lite"/>
    </source>
</evidence>
<dbReference type="EMBL" id="CAJNOJ010000002">
    <property type="protein sequence ID" value="CAF0727539.1"/>
    <property type="molecule type" value="Genomic_DNA"/>
</dbReference>
<dbReference type="EMBL" id="CAJNOR010000283">
    <property type="protein sequence ID" value="CAF0866412.1"/>
    <property type="molecule type" value="Genomic_DNA"/>
</dbReference>
<dbReference type="PANTHER" id="PTHR11243">
    <property type="entry name" value="GROWTH FACTOR RECEPTOR-BOUND PROTEIN"/>
    <property type="match status" value="1"/>
</dbReference>
<feature type="coiled-coil region" evidence="1">
    <location>
        <begin position="58"/>
        <end position="111"/>
    </location>
</feature>
<dbReference type="InterPro" id="IPR011993">
    <property type="entry name" value="PH-like_dom_sf"/>
</dbReference>
<dbReference type="SUPFAM" id="SSF54236">
    <property type="entry name" value="Ubiquitin-like"/>
    <property type="match status" value="1"/>
</dbReference>
<comment type="caution">
    <text evidence="5">The sequence shown here is derived from an EMBL/GenBank/DDBJ whole genome shotgun (WGS) entry which is preliminary data.</text>
</comment>
<feature type="compositionally biased region" description="Polar residues" evidence="2">
    <location>
        <begin position="202"/>
        <end position="212"/>
    </location>
</feature>
<dbReference type="Gene3D" id="2.30.29.30">
    <property type="entry name" value="Pleckstrin-homology domain (PH domain)/Phosphotyrosine-binding domain (PTB)"/>
    <property type="match status" value="1"/>
</dbReference>
<dbReference type="Pfam" id="PF00169">
    <property type="entry name" value="PH"/>
    <property type="match status" value="1"/>
</dbReference>
<dbReference type="InterPro" id="IPR001849">
    <property type="entry name" value="PH_domain"/>
</dbReference>
<gene>
    <name evidence="4" type="ORF">EDS130_LOCUS841</name>
    <name evidence="5" type="ORF">XAT740_LOCUS6260</name>
</gene>
<evidence type="ECO:0000313" key="4">
    <source>
        <dbReference type="EMBL" id="CAF0727539.1"/>
    </source>
</evidence>
<dbReference type="InterPro" id="IPR000159">
    <property type="entry name" value="RA_dom"/>
</dbReference>
<dbReference type="Pfam" id="PF21989">
    <property type="entry name" value="RA_2"/>
    <property type="match status" value="1"/>
</dbReference>
<dbReference type="SMART" id="SM00314">
    <property type="entry name" value="RA"/>
    <property type="match status" value="1"/>
</dbReference>
<feature type="compositionally biased region" description="Polar residues" evidence="2">
    <location>
        <begin position="607"/>
        <end position="616"/>
    </location>
</feature>
<dbReference type="Proteomes" id="UP000663828">
    <property type="component" value="Unassembled WGS sequence"/>
</dbReference>
<keyword evidence="1" id="KW-0175">Coiled coil</keyword>
<dbReference type="OrthoDB" id="6235964at2759"/>
<feature type="compositionally biased region" description="Basic and acidic residues" evidence="2">
    <location>
        <begin position="182"/>
        <end position="200"/>
    </location>
</feature>
<keyword evidence="6" id="KW-1185">Reference proteome</keyword>
<dbReference type="Proteomes" id="UP000663852">
    <property type="component" value="Unassembled WGS sequence"/>
</dbReference>
<evidence type="ECO:0000313" key="5">
    <source>
        <dbReference type="EMBL" id="CAF0866412.1"/>
    </source>
</evidence>
<evidence type="ECO:0000259" key="3">
    <source>
        <dbReference type="PROSITE" id="PS50200"/>
    </source>
</evidence>
<feature type="compositionally biased region" description="Low complexity" evidence="2">
    <location>
        <begin position="160"/>
        <end position="174"/>
    </location>
</feature>
<feature type="region of interest" description="Disordered" evidence="2">
    <location>
        <begin position="638"/>
        <end position="701"/>
    </location>
</feature>
<dbReference type="PANTHER" id="PTHR11243:SF23">
    <property type="entry name" value="LD06925P"/>
    <property type="match status" value="1"/>
</dbReference>
<dbReference type="SUPFAM" id="SSF50729">
    <property type="entry name" value="PH domain-like"/>
    <property type="match status" value="1"/>
</dbReference>
<dbReference type="PROSITE" id="PS50200">
    <property type="entry name" value="RA"/>
    <property type="match status" value="1"/>
</dbReference>
<feature type="region of interest" description="Disordered" evidence="2">
    <location>
        <begin position="159"/>
        <end position="212"/>
    </location>
</feature>
<dbReference type="InterPro" id="IPR039664">
    <property type="entry name" value="GRB/APBB1IP"/>
</dbReference>
<dbReference type="Gene3D" id="3.10.20.90">
    <property type="entry name" value="Phosphatidylinositol 3-kinase Catalytic Subunit, Chain A, domain 1"/>
    <property type="match status" value="1"/>
</dbReference>
<feature type="domain" description="Ras-associating" evidence="3">
    <location>
        <begin position="261"/>
        <end position="348"/>
    </location>
</feature>
<protein>
    <recommendedName>
        <fullName evidence="3">Ras-associating domain-containing protein</fullName>
    </recommendedName>
</protein>
<accession>A0A813X8J4</accession>
<feature type="region of interest" description="Disordered" evidence="2">
    <location>
        <begin position="607"/>
        <end position="626"/>
    </location>
</feature>
<evidence type="ECO:0000256" key="1">
    <source>
        <dbReference type="SAM" id="Coils"/>
    </source>
</evidence>
<dbReference type="AlphaFoldDB" id="A0A813X8J4"/>
<proteinExistence type="predicted"/>
<dbReference type="GO" id="GO:0007165">
    <property type="term" value="P:signal transduction"/>
    <property type="evidence" value="ECO:0007669"/>
    <property type="project" value="InterPro"/>
</dbReference>
<dbReference type="InterPro" id="IPR029071">
    <property type="entry name" value="Ubiquitin-like_domsf"/>
</dbReference>
<organism evidence="5 6">
    <name type="scientific">Adineta ricciae</name>
    <name type="common">Rotifer</name>
    <dbReference type="NCBI Taxonomy" id="249248"/>
    <lineage>
        <taxon>Eukaryota</taxon>
        <taxon>Metazoa</taxon>
        <taxon>Spiralia</taxon>
        <taxon>Gnathifera</taxon>
        <taxon>Rotifera</taxon>
        <taxon>Eurotatoria</taxon>
        <taxon>Bdelloidea</taxon>
        <taxon>Adinetida</taxon>
        <taxon>Adinetidae</taxon>
        <taxon>Adineta</taxon>
    </lineage>
</organism>
<feature type="compositionally biased region" description="Polar residues" evidence="2">
    <location>
        <begin position="655"/>
        <end position="674"/>
    </location>
</feature>
<name>A0A813X8J4_ADIRI</name>